<organism evidence="10 11">
    <name type="scientific">Aphanomyces stellatus</name>
    <dbReference type="NCBI Taxonomy" id="120398"/>
    <lineage>
        <taxon>Eukaryota</taxon>
        <taxon>Sar</taxon>
        <taxon>Stramenopiles</taxon>
        <taxon>Oomycota</taxon>
        <taxon>Saprolegniomycetes</taxon>
        <taxon>Saprolegniales</taxon>
        <taxon>Verrucalvaceae</taxon>
        <taxon>Aphanomyces</taxon>
    </lineage>
</organism>
<gene>
    <name evidence="10" type="primary">Aste57867_15951</name>
    <name evidence="9" type="ORF">As57867_015895</name>
    <name evidence="10" type="ORF">ASTE57867_15951</name>
</gene>
<reference evidence="10 11" key="1">
    <citation type="submission" date="2019-03" db="EMBL/GenBank/DDBJ databases">
        <authorList>
            <person name="Gaulin E."/>
            <person name="Dumas B."/>
        </authorList>
    </citation>
    <scope>NUCLEOTIDE SEQUENCE [LARGE SCALE GENOMIC DNA]</scope>
    <source>
        <strain evidence="10">CBS 568.67</strain>
    </source>
</reference>
<dbReference type="Pfam" id="PF00042">
    <property type="entry name" value="Globin"/>
    <property type="match status" value="1"/>
</dbReference>
<evidence type="ECO:0000313" key="11">
    <source>
        <dbReference type="Proteomes" id="UP000332933"/>
    </source>
</evidence>
<dbReference type="Proteomes" id="UP000332933">
    <property type="component" value="Unassembled WGS sequence"/>
</dbReference>
<dbReference type="EMBL" id="VJMH01005776">
    <property type="protein sequence ID" value="KAF0693037.1"/>
    <property type="molecule type" value="Genomic_DNA"/>
</dbReference>
<dbReference type="GO" id="GO:0020037">
    <property type="term" value="F:heme binding"/>
    <property type="evidence" value="ECO:0007669"/>
    <property type="project" value="InterPro"/>
</dbReference>
<dbReference type="EMBL" id="CAADRA010005797">
    <property type="protein sequence ID" value="VFT92736.1"/>
    <property type="molecule type" value="Genomic_DNA"/>
</dbReference>
<sequence length="498" mass="54039">MPANGRMAHFTVDNMGGALSSRGSEVITVADDGTTGLIPVFLKYFRDEVPPPFNLSHPSVSPTQVAIIQANWHGITQGTSAFDPAKHLTPTKFFYNTFYQTLFTTSPALRSIFRSSMTTQGKTLAGTLRTLVTIANGGKFVETVQAIAERHLGLGIAKQHYKDFGVVLLSTLEAVSGDSWSRGVKEAYFNAYALCLYVMMPIIAGDDPVPMPESLSATITQSDALSPTAKRITLTFDYALKYYPGDAVWLGLPGDDRRHFVIISFPDDDADENVLSIFVDDSCPSSHWLCTQSPGATVQLFWIESDVRFETDTPEVLPQHVVFVSYGIGCIPFITMVEGLSRIGDDRWQGSVVTLQCGPSPHELEPYNERVPTTGKRIAWEKSTVFFSHMVTAAKLKEIVPHLALAELYVSGPKSFVATAKDAWVAAGGSPDRMNWYSLAADRRFSMSDVSLSALKLAESRANLFGDKGESTIGGDGDDQTEPDGGGGESIGPVLLLG</sequence>
<comment type="catalytic activity">
    <reaction evidence="5">
        <text>2 nitric oxide + NADPH + 2 O2 = 2 nitrate + NADP(+) + H(+)</text>
        <dbReference type="Rhea" id="RHEA:19465"/>
        <dbReference type="ChEBI" id="CHEBI:15378"/>
        <dbReference type="ChEBI" id="CHEBI:15379"/>
        <dbReference type="ChEBI" id="CHEBI:16480"/>
        <dbReference type="ChEBI" id="CHEBI:17632"/>
        <dbReference type="ChEBI" id="CHEBI:57783"/>
        <dbReference type="ChEBI" id="CHEBI:58349"/>
        <dbReference type="EC" id="1.14.12.17"/>
    </reaction>
</comment>
<protein>
    <recommendedName>
        <fullName evidence="2">nitric oxide dioxygenase</fullName>
        <ecNumber evidence="2">1.14.12.17</ecNumber>
    </recommendedName>
</protein>
<dbReference type="InterPro" id="IPR000971">
    <property type="entry name" value="Globin"/>
</dbReference>
<dbReference type="EC" id="1.14.12.17" evidence="2"/>
<dbReference type="SUPFAM" id="SSF46458">
    <property type="entry name" value="Globin-like"/>
    <property type="match status" value="1"/>
</dbReference>
<dbReference type="PROSITE" id="PS01033">
    <property type="entry name" value="GLOBIN"/>
    <property type="match status" value="1"/>
</dbReference>
<keyword evidence="11" id="KW-1185">Reference proteome</keyword>
<evidence type="ECO:0000256" key="2">
    <source>
        <dbReference type="ARBA" id="ARBA00012229"/>
    </source>
</evidence>
<dbReference type="Gene3D" id="1.10.490.10">
    <property type="entry name" value="Globins"/>
    <property type="match status" value="1"/>
</dbReference>
<dbReference type="InterPro" id="IPR017938">
    <property type="entry name" value="Riboflavin_synthase-like_b-brl"/>
</dbReference>
<dbReference type="PANTHER" id="PTHR47354">
    <property type="entry name" value="NADH OXIDOREDUCTASE HCR"/>
    <property type="match status" value="1"/>
</dbReference>
<dbReference type="Gene3D" id="2.40.30.10">
    <property type="entry name" value="Translation factors"/>
    <property type="match status" value="1"/>
</dbReference>
<feature type="region of interest" description="Disordered" evidence="6">
    <location>
        <begin position="468"/>
        <end position="498"/>
    </location>
</feature>
<dbReference type="PROSITE" id="PS51384">
    <property type="entry name" value="FAD_FR"/>
    <property type="match status" value="1"/>
</dbReference>
<feature type="domain" description="Globin" evidence="7">
    <location>
        <begin position="59"/>
        <end position="204"/>
    </location>
</feature>
<comment type="catalytic activity">
    <reaction evidence="4">
        <text>2 nitric oxide + NADH + 2 O2 = 2 nitrate + NAD(+) + H(+)</text>
        <dbReference type="Rhea" id="RHEA:19469"/>
        <dbReference type="ChEBI" id="CHEBI:15378"/>
        <dbReference type="ChEBI" id="CHEBI:15379"/>
        <dbReference type="ChEBI" id="CHEBI:16480"/>
        <dbReference type="ChEBI" id="CHEBI:17632"/>
        <dbReference type="ChEBI" id="CHEBI:57540"/>
        <dbReference type="ChEBI" id="CHEBI:57945"/>
        <dbReference type="EC" id="1.14.12.17"/>
    </reaction>
</comment>
<evidence type="ECO:0000313" key="10">
    <source>
        <dbReference type="EMBL" id="VFT92736.1"/>
    </source>
</evidence>
<dbReference type="InterPro" id="IPR050415">
    <property type="entry name" value="MRET"/>
</dbReference>
<evidence type="ECO:0000256" key="6">
    <source>
        <dbReference type="SAM" id="MobiDB-lite"/>
    </source>
</evidence>
<evidence type="ECO:0000256" key="1">
    <source>
        <dbReference type="ARBA" id="ARBA00006401"/>
    </source>
</evidence>
<dbReference type="SUPFAM" id="SSF52343">
    <property type="entry name" value="Ferredoxin reductase-like, C-terminal NADP-linked domain"/>
    <property type="match status" value="1"/>
</dbReference>
<accession>A0A485L4C8</accession>
<dbReference type="InterPro" id="IPR012292">
    <property type="entry name" value="Globin/Proto"/>
</dbReference>
<dbReference type="InterPro" id="IPR039261">
    <property type="entry name" value="FNR_nucleotide-bd"/>
</dbReference>
<evidence type="ECO:0000256" key="5">
    <source>
        <dbReference type="ARBA" id="ARBA00049433"/>
    </source>
</evidence>
<comment type="similarity">
    <text evidence="1">In the C-terminal section; belongs to the flavoprotein pyridine nucleotide cytochrome reductase family.</text>
</comment>
<evidence type="ECO:0000256" key="3">
    <source>
        <dbReference type="ARBA" id="ARBA00023027"/>
    </source>
</evidence>
<evidence type="ECO:0000259" key="8">
    <source>
        <dbReference type="PROSITE" id="PS51384"/>
    </source>
</evidence>
<dbReference type="Gene3D" id="3.40.50.80">
    <property type="entry name" value="Nucleotide-binding domain of ferredoxin-NADP reductase (FNR) module"/>
    <property type="match status" value="1"/>
</dbReference>
<reference evidence="9" key="2">
    <citation type="submission" date="2019-06" db="EMBL/GenBank/DDBJ databases">
        <title>Genomics analysis of Aphanomyces spp. identifies a new class of oomycete effector associated with host adaptation.</title>
        <authorList>
            <person name="Gaulin E."/>
        </authorList>
    </citation>
    <scope>NUCLEOTIDE SEQUENCE</scope>
    <source>
        <strain evidence="9">CBS 578.67</strain>
    </source>
</reference>
<dbReference type="InterPro" id="IPR017927">
    <property type="entry name" value="FAD-bd_FR_type"/>
</dbReference>
<proteinExistence type="inferred from homology"/>
<dbReference type="PANTHER" id="PTHR47354:SF5">
    <property type="entry name" value="PROTEIN RFBI"/>
    <property type="match status" value="1"/>
</dbReference>
<dbReference type="AlphaFoldDB" id="A0A485L4C8"/>
<evidence type="ECO:0000256" key="4">
    <source>
        <dbReference type="ARBA" id="ARBA00048649"/>
    </source>
</evidence>
<dbReference type="GO" id="GO:0008941">
    <property type="term" value="F:nitric oxide dioxygenase NAD(P)H activity"/>
    <property type="evidence" value="ECO:0007669"/>
    <property type="project" value="UniProtKB-EC"/>
</dbReference>
<keyword evidence="3" id="KW-0520">NAD</keyword>
<evidence type="ECO:0000259" key="7">
    <source>
        <dbReference type="PROSITE" id="PS01033"/>
    </source>
</evidence>
<dbReference type="GO" id="GO:0019825">
    <property type="term" value="F:oxygen binding"/>
    <property type="evidence" value="ECO:0007669"/>
    <property type="project" value="InterPro"/>
</dbReference>
<name>A0A485L4C8_9STRA</name>
<evidence type="ECO:0000313" key="9">
    <source>
        <dbReference type="EMBL" id="KAF0693037.1"/>
    </source>
</evidence>
<dbReference type="InterPro" id="IPR009050">
    <property type="entry name" value="Globin-like_sf"/>
</dbReference>
<dbReference type="SUPFAM" id="SSF63380">
    <property type="entry name" value="Riboflavin synthase domain-like"/>
    <property type="match status" value="1"/>
</dbReference>
<feature type="domain" description="FAD-binding FR-type" evidence="8">
    <location>
        <begin position="212"/>
        <end position="312"/>
    </location>
</feature>